<accession>A0AAW0WPB5</accession>
<keyword evidence="2" id="KW-1133">Transmembrane helix</keyword>
<name>A0AAW0WPB5_CHEQU</name>
<proteinExistence type="predicted"/>
<protein>
    <submittedName>
        <fullName evidence="3">Uncharacterized protein</fullName>
    </submittedName>
</protein>
<feature type="region of interest" description="Disordered" evidence="1">
    <location>
        <begin position="34"/>
        <end position="59"/>
    </location>
</feature>
<reference evidence="3 4" key="1">
    <citation type="journal article" date="2024" name="BMC Genomics">
        <title>Genome assembly of redclaw crayfish (Cherax quadricarinatus) provides insights into its immune adaptation and hypoxia tolerance.</title>
        <authorList>
            <person name="Liu Z."/>
            <person name="Zheng J."/>
            <person name="Li H."/>
            <person name="Fang K."/>
            <person name="Wang S."/>
            <person name="He J."/>
            <person name="Zhou D."/>
            <person name="Weng S."/>
            <person name="Chi M."/>
            <person name="Gu Z."/>
            <person name="He J."/>
            <person name="Li F."/>
            <person name="Wang M."/>
        </authorList>
    </citation>
    <scope>NUCLEOTIDE SEQUENCE [LARGE SCALE GENOMIC DNA]</scope>
    <source>
        <strain evidence="3">ZL_2023a</strain>
    </source>
</reference>
<organism evidence="3 4">
    <name type="scientific">Cherax quadricarinatus</name>
    <name type="common">Australian red claw crayfish</name>
    <dbReference type="NCBI Taxonomy" id="27406"/>
    <lineage>
        <taxon>Eukaryota</taxon>
        <taxon>Metazoa</taxon>
        <taxon>Ecdysozoa</taxon>
        <taxon>Arthropoda</taxon>
        <taxon>Crustacea</taxon>
        <taxon>Multicrustacea</taxon>
        <taxon>Malacostraca</taxon>
        <taxon>Eumalacostraca</taxon>
        <taxon>Eucarida</taxon>
        <taxon>Decapoda</taxon>
        <taxon>Pleocyemata</taxon>
        <taxon>Astacidea</taxon>
        <taxon>Parastacoidea</taxon>
        <taxon>Parastacidae</taxon>
        <taxon>Cherax</taxon>
    </lineage>
</organism>
<feature type="transmembrane region" description="Helical" evidence="2">
    <location>
        <begin position="239"/>
        <end position="262"/>
    </location>
</feature>
<comment type="caution">
    <text evidence="3">The sequence shown here is derived from an EMBL/GenBank/DDBJ whole genome shotgun (WGS) entry which is preliminary data.</text>
</comment>
<evidence type="ECO:0000313" key="3">
    <source>
        <dbReference type="EMBL" id="KAK8734085.1"/>
    </source>
</evidence>
<evidence type="ECO:0000256" key="2">
    <source>
        <dbReference type="SAM" id="Phobius"/>
    </source>
</evidence>
<evidence type="ECO:0000313" key="4">
    <source>
        <dbReference type="Proteomes" id="UP001445076"/>
    </source>
</evidence>
<dbReference type="EMBL" id="JARKIK010000051">
    <property type="protein sequence ID" value="KAK8734087.1"/>
    <property type="molecule type" value="Genomic_DNA"/>
</dbReference>
<sequence length="336" mass="38602">MRNVIPTDIVIDSEGYPKSEADWSIGEVRDEGRWTRSVEPEERNEERWTRSVEAEERDEESGELARQRIIILRRHPRTLEMNHSFPSRTKLRAGSHLLEDHQRFGSFRIQDFIDGLGNLNFIRQPPDDLRSSSFQTCIKLKKGVPVSYTTCLSPSEPSLGIVSSITSGGKHIFRVPVESLPSNQSDKPTKNSETICINIWEEFLFGKSVLDCGQENETTKPGPLGELNAFLSQYFSKTFVSFLACTIYFVIYFASCCAYNMFWQLGCYILLASHLQIHERAYDKKVNIEFTGSCFQGPTYIFVRNWCQHCVQKDNEKVMLNLMKKMKADITLPANR</sequence>
<dbReference type="Proteomes" id="UP001445076">
    <property type="component" value="Unassembled WGS sequence"/>
</dbReference>
<feature type="compositionally biased region" description="Basic and acidic residues" evidence="1">
    <location>
        <begin position="34"/>
        <end position="54"/>
    </location>
</feature>
<reference evidence="3" key="2">
    <citation type="submission" date="2024-01" db="EMBL/GenBank/DDBJ databases">
        <authorList>
            <person name="He J."/>
            <person name="Wang M."/>
            <person name="Zheng J."/>
            <person name="Liu Z."/>
        </authorList>
    </citation>
    <scope>NUCLEOTIDE SEQUENCE</scope>
    <source>
        <strain evidence="3">ZL_2023a</strain>
        <tissue evidence="3">Muscle</tissue>
    </source>
</reference>
<gene>
    <name evidence="3" type="ORF">OTU49_006011</name>
</gene>
<dbReference type="AlphaFoldDB" id="A0AAW0WPB5"/>
<keyword evidence="2" id="KW-0472">Membrane</keyword>
<dbReference type="EMBL" id="JARKIK010000051">
    <property type="protein sequence ID" value="KAK8734086.1"/>
    <property type="molecule type" value="Genomic_DNA"/>
</dbReference>
<dbReference type="EMBL" id="JARKIK010000051">
    <property type="protein sequence ID" value="KAK8734085.1"/>
    <property type="molecule type" value="Genomic_DNA"/>
</dbReference>
<keyword evidence="2" id="KW-0812">Transmembrane</keyword>
<keyword evidence="4" id="KW-1185">Reference proteome</keyword>
<evidence type="ECO:0000256" key="1">
    <source>
        <dbReference type="SAM" id="MobiDB-lite"/>
    </source>
</evidence>